<dbReference type="Proteomes" id="UP000499080">
    <property type="component" value="Unassembled WGS sequence"/>
</dbReference>
<keyword evidence="3" id="KW-1185">Reference proteome</keyword>
<protein>
    <submittedName>
        <fullName evidence="2">Uncharacterized protein</fullName>
    </submittedName>
</protein>
<proteinExistence type="predicted"/>
<feature type="region of interest" description="Disordered" evidence="1">
    <location>
        <begin position="1"/>
        <end position="20"/>
    </location>
</feature>
<evidence type="ECO:0000313" key="2">
    <source>
        <dbReference type="EMBL" id="GBM81582.1"/>
    </source>
</evidence>
<evidence type="ECO:0000256" key="1">
    <source>
        <dbReference type="SAM" id="MobiDB-lite"/>
    </source>
</evidence>
<dbReference type="AlphaFoldDB" id="A0A4Y2IXG3"/>
<name>A0A4Y2IXG3_ARAVE</name>
<organism evidence="2 3">
    <name type="scientific">Araneus ventricosus</name>
    <name type="common">Orbweaver spider</name>
    <name type="synonym">Epeira ventricosa</name>
    <dbReference type="NCBI Taxonomy" id="182803"/>
    <lineage>
        <taxon>Eukaryota</taxon>
        <taxon>Metazoa</taxon>
        <taxon>Ecdysozoa</taxon>
        <taxon>Arthropoda</taxon>
        <taxon>Chelicerata</taxon>
        <taxon>Arachnida</taxon>
        <taxon>Araneae</taxon>
        <taxon>Araneomorphae</taxon>
        <taxon>Entelegynae</taxon>
        <taxon>Araneoidea</taxon>
        <taxon>Araneidae</taxon>
        <taxon>Araneus</taxon>
    </lineage>
</organism>
<evidence type="ECO:0000313" key="3">
    <source>
        <dbReference type="Proteomes" id="UP000499080"/>
    </source>
</evidence>
<sequence>MTRVAPELATPSSSFRATPTGGRLATTYDLACGGPHARRIFCGIGSLEFEPATLRSRGRGLTSRPPQPYHCKEYPVKRGGLKRFLSSSVCRRSPNCPQDRIFNAKCELQSILHMVEVQGQSGNPIRRNSKNCENLKVSGYF</sequence>
<dbReference type="EMBL" id="BGPR01002955">
    <property type="protein sequence ID" value="GBM81582.1"/>
    <property type="molecule type" value="Genomic_DNA"/>
</dbReference>
<gene>
    <name evidence="2" type="ORF">AVEN_82168_1</name>
</gene>
<accession>A0A4Y2IXG3</accession>
<reference evidence="2 3" key="1">
    <citation type="journal article" date="2019" name="Sci. Rep.">
        <title>Orb-weaving spider Araneus ventricosus genome elucidates the spidroin gene catalogue.</title>
        <authorList>
            <person name="Kono N."/>
            <person name="Nakamura H."/>
            <person name="Ohtoshi R."/>
            <person name="Moran D.A.P."/>
            <person name="Shinohara A."/>
            <person name="Yoshida Y."/>
            <person name="Fujiwara M."/>
            <person name="Mori M."/>
            <person name="Tomita M."/>
            <person name="Arakawa K."/>
        </authorList>
    </citation>
    <scope>NUCLEOTIDE SEQUENCE [LARGE SCALE GENOMIC DNA]</scope>
</reference>
<comment type="caution">
    <text evidence="2">The sequence shown here is derived from an EMBL/GenBank/DDBJ whole genome shotgun (WGS) entry which is preliminary data.</text>
</comment>